<feature type="region of interest" description="Disordered" evidence="4">
    <location>
        <begin position="1"/>
        <end position="75"/>
    </location>
</feature>
<feature type="compositionally biased region" description="Basic and acidic residues" evidence="4">
    <location>
        <begin position="549"/>
        <end position="578"/>
    </location>
</feature>
<dbReference type="GO" id="GO:0005930">
    <property type="term" value="C:axoneme"/>
    <property type="evidence" value="ECO:0007669"/>
    <property type="project" value="TreeGrafter"/>
</dbReference>
<protein>
    <submittedName>
        <fullName evidence="6">Lebercilin</fullName>
    </submittedName>
</protein>
<feature type="region of interest" description="Disordered" evidence="4">
    <location>
        <begin position="780"/>
        <end position="883"/>
    </location>
</feature>
<feature type="compositionally biased region" description="Acidic residues" evidence="4">
    <location>
        <begin position="65"/>
        <end position="75"/>
    </location>
</feature>
<feature type="compositionally biased region" description="Polar residues" evidence="4">
    <location>
        <begin position="690"/>
        <end position="705"/>
    </location>
</feature>
<feature type="region of interest" description="Disordered" evidence="4">
    <location>
        <begin position="895"/>
        <end position="925"/>
    </location>
</feature>
<evidence type="ECO:0000259" key="5">
    <source>
        <dbReference type="Pfam" id="PF15619"/>
    </source>
</evidence>
<feature type="region of interest" description="Disordered" evidence="4">
    <location>
        <begin position="1166"/>
        <end position="1235"/>
    </location>
</feature>
<evidence type="ECO:0000256" key="3">
    <source>
        <dbReference type="SAM" id="Coils"/>
    </source>
</evidence>
<dbReference type="InterPro" id="IPR026188">
    <property type="entry name" value="Lebercilin-like"/>
</dbReference>
<comment type="similarity">
    <text evidence="1">Belongs to the LCA5 family.</text>
</comment>
<feature type="region of interest" description="Disordered" evidence="4">
    <location>
        <begin position="511"/>
        <end position="645"/>
    </location>
</feature>
<proteinExistence type="inferred from homology"/>
<dbReference type="AlphaFoldDB" id="A0A226DXY9"/>
<comment type="caution">
    <text evidence="6">The sequence shown here is derived from an EMBL/GenBank/DDBJ whole genome shotgun (WGS) entry which is preliminary data.</text>
</comment>
<feature type="compositionally biased region" description="Polar residues" evidence="4">
    <location>
        <begin position="598"/>
        <end position="613"/>
    </location>
</feature>
<organism evidence="6 7">
    <name type="scientific">Folsomia candida</name>
    <name type="common">Springtail</name>
    <dbReference type="NCBI Taxonomy" id="158441"/>
    <lineage>
        <taxon>Eukaryota</taxon>
        <taxon>Metazoa</taxon>
        <taxon>Ecdysozoa</taxon>
        <taxon>Arthropoda</taxon>
        <taxon>Hexapoda</taxon>
        <taxon>Collembola</taxon>
        <taxon>Entomobryomorpha</taxon>
        <taxon>Isotomoidea</taxon>
        <taxon>Isotomidae</taxon>
        <taxon>Proisotominae</taxon>
        <taxon>Folsomia</taxon>
    </lineage>
</organism>
<feature type="compositionally biased region" description="Polar residues" evidence="4">
    <location>
        <begin position="579"/>
        <end position="588"/>
    </location>
</feature>
<dbReference type="Pfam" id="PF15619">
    <property type="entry name" value="Lebercilin"/>
    <property type="match status" value="1"/>
</dbReference>
<feature type="compositionally biased region" description="Basic and acidic residues" evidence="4">
    <location>
        <begin position="780"/>
        <end position="792"/>
    </location>
</feature>
<gene>
    <name evidence="6" type="ORF">Fcan01_14756</name>
</gene>
<accession>A0A226DXY9</accession>
<feature type="coiled-coil region" evidence="3">
    <location>
        <begin position="363"/>
        <end position="447"/>
    </location>
</feature>
<dbReference type="InterPro" id="IPR028933">
    <property type="entry name" value="Lebercilin_dom"/>
</dbReference>
<feature type="domain" description="Lebercilin" evidence="5">
    <location>
        <begin position="295"/>
        <end position="487"/>
    </location>
</feature>
<feature type="compositionally biased region" description="Polar residues" evidence="4">
    <location>
        <begin position="1179"/>
        <end position="1195"/>
    </location>
</feature>
<feature type="compositionally biased region" description="Polar residues" evidence="4">
    <location>
        <begin position="522"/>
        <end position="542"/>
    </location>
</feature>
<dbReference type="PANTHER" id="PTHR16650">
    <property type="entry name" value="C21ORF13-RELATED"/>
    <property type="match status" value="1"/>
</dbReference>
<dbReference type="PANTHER" id="PTHR16650:SF6">
    <property type="entry name" value="GH21622P"/>
    <property type="match status" value="1"/>
</dbReference>
<dbReference type="STRING" id="158441.A0A226DXY9"/>
<name>A0A226DXY9_FOLCA</name>
<feature type="compositionally biased region" description="Acidic residues" evidence="4">
    <location>
        <begin position="26"/>
        <end position="42"/>
    </location>
</feature>
<feature type="compositionally biased region" description="Polar residues" evidence="4">
    <location>
        <begin position="846"/>
        <end position="855"/>
    </location>
</feature>
<dbReference type="GO" id="GO:0042073">
    <property type="term" value="P:intraciliary transport"/>
    <property type="evidence" value="ECO:0007669"/>
    <property type="project" value="TreeGrafter"/>
</dbReference>
<keyword evidence="7" id="KW-1185">Reference proteome</keyword>
<evidence type="ECO:0000256" key="1">
    <source>
        <dbReference type="ARBA" id="ARBA00010229"/>
    </source>
</evidence>
<dbReference type="Proteomes" id="UP000198287">
    <property type="component" value="Unassembled WGS sequence"/>
</dbReference>
<feature type="compositionally biased region" description="Low complexity" evidence="4">
    <location>
        <begin position="43"/>
        <end position="54"/>
    </location>
</feature>
<feature type="compositionally biased region" description="Basic and acidic residues" evidence="4">
    <location>
        <begin position="16"/>
        <end position="25"/>
    </location>
</feature>
<evidence type="ECO:0000256" key="4">
    <source>
        <dbReference type="SAM" id="MobiDB-lite"/>
    </source>
</evidence>
<dbReference type="EMBL" id="LNIX01000009">
    <property type="protein sequence ID" value="OXA50143.1"/>
    <property type="molecule type" value="Genomic_DNA"/>
</dbReference>
<evidence type="ECO:0000313" key="7">
    <source>
        <dbReference type="Proteomes" id="UP000198287"/>
    </source>
</evidence>
<sequence>MDKDNKKYDSTGSRSTVDENEHDPISEDDYYSEDFEQDDEVVEVIQEIEIPQQDNHPSPRRREVEEDEAPSEEEDAILVFKSTTGPRLTIQPRKIANKNESARLQHRTNSDINVRAVANKLFSNVLQQKNSNNNNNRGQARAQWVKNQEQQGNGVPRIIPMRGAQQQQQQKQATDIVLAHVKSEDSMFNQQIVSRKSSQIVIGMSPRVRQLIQASTSTSSCRRGAKTSGGNKPYNYRVTTTTICTGPLSGNRKVPGSTNITNRNYTREKRLVAAPYLSGYHPPMRLGPGKVGGNVAQRVASAKRITINDLKNRISVLIKESEDLRKENRCLKVCQNRQSLALRKWEGRDAELPKLLQQHKDEIKATQIQLKKSMYQCRELEEKMRFKDRKLTKMESDLQLLKTLATKDNLKERNDLQEQVDILSGNVAGCEKKIRQYMRHIEIMENNHKHQISAEKQKLIKANNHALELRHEITGLKISLRDKDRMLNYIQMRSTGRNLMKAFQEKEKIHSAKLNPAMSHPFMTSSPRSRSVSPKASHNLGSGRSYRSHSMDRCTEIRPRTCHQSRRESVHNSSRDTHNNNQNETNLPYHNDLPPRDQMNQGDQSSGRRSTFTPRDEYPKNSGGEIGDVMSPHDGQAIPQRQSHVAVEPEVVVPARTDYFKISKMLGQSRVKPPVEQSPSPNLPPPPSEKVQNSQNSEKLITTQKPKIILPVSEIPPNTTPEPEKLEKKVLVQHHHHAQAPEYVVPFTTGPKTHSDAKKEMKLKRQESELVACAKAKAHIDDAKKQKWEKVVQHQTRPSLTAKKVPSSSQKSGSIATHKTSSNPNNSNNKYTETTVKVRSPIGKNQVKSFNNQNNRKQHNQSSDSYHHHYNSNNTLRKDDSSGTVEVCVQIKKNSTSYQKQKKQEVVSSDEYSPNVSDDDTEEFEQLEKKVASQSLIYVDDSPKVPPPPRNFQIHNPPQSSHDLSPRERAEIKDNERVMVDFLKKNSHKLGTERVVQSFSTPMFPNCQVQPQQFASTANIIGGHEGGYRHEFFPTEAPAPNSGGYPSSINTGTGTILLAGLPIPNKSEYMHHSPRSEPSIGPGREHVFNHQFPQYQPQSVSASARPTINRGTSSHPQIQAPSQYQNYQVQGTYSIPSVMGQEQFSNCRPDTRCIFSYSNPHSSSQPINLPYYGMPGDGPSQQGIGSYHSSPSYSPQMPPVKRPPSQRRPNQKGKPTDKEISHYDPSFFTKLGTWK</sequence>
<evidence type="ECO:0000256" key="2">
    <source>
        <dbReference type="ARBA" id="ARBA00023054"/>
    </source>
</evidence>
<reference evidence="6 7" key="1">
    <citation type="submission" date="2015-12" db="EMBL/GenBank/DDBJ databases">
        <title>The genome of Folsomia candida.</title>
        <authorList>
            <person name="Faddeeva A."/>
            <person name="Derks M.F."/>
            <person name="Anvar Y."/>
            <person name="Smit S."/>
            <person name="Van Straalen N."/>
            <person name="Roelofs D."/>
        </authorList>
    </citation>
    <scope>NUCLEOTIDE SEQUENCE [LARGE SCALE GENOMIC DNA]</scope>
    <source>
        <strain evidence="6 7">VU population</strain>
        <tissue evidence="6">Whole body</tissue>
    </source>
</reference>
<keyword evidence="2 3" id="KW-0175">Coiled coil</keyword>
<feature type="compositionally biased region" description="Polar residues" evidence="4">
    <location>
        <begin position="906"/>
        <end position="916"/>
    </location>
</feature>
<feature type="region of interest" description="Disordered" evidence="4">
    <location>
        <begin position="669"/>
        <end position="722"/>
    </location>
</feature>
<evidence type="ECO:0000313" key="6">
    <source>
        <dbReference type="EMBL" id="OXA50143.1"/>
    </source>
</evidence>
<feature type="region of interest" description="Disordered" evidence="4">
    <location>
        <begin position="213"/>
        <end position="233"/>
    </location>
</feature>
<feature type="compositionally biased region" description="Polar residues" evidence="4">
    <location>
        <begin position="806"/>
        <end position="820"/>
    </location>
</feature>